<dbReference type="EMBL" id="KZ851903">
    <property type="protein sequence ID" value="RDH23742.1"/>
    <property type="molecule type" value="Genomic_DNA"/>
</dbReference>
<evidence type="ECO:0000313" key="1">
    <source>
        <dbReference type="EMBL" id="RDH23742.1"/>
    </source>
</evidence>
<dbReference type="AlphaFoldDB" id="A0A370CD73"/>
<dbReference type="Proteomes" id="UP000253845">
    <property type="component" value="Unassembled WGS sequence"/>
</dbReference>
<reference evidence="1 2" key="1">
    <citation type="submission" date="2018-07" db="EMBL/GenBank/DDBJ databases">
        <title>Section-level genome sequencing of Aspergillus section Nigri to investigate inter- and intra-species variation.</title>
        <authorList>
            <consortium name="DOE Joint Genome Institute"/>
            <person name="Vesth T.C."/>
            <person name="Nybo J.L."/>
            <person name="Theobald S."/>
            <person name="Frisvad J.C."/>
            <person name="Larsen T.O."/>
            <person name="Nielsen K.F."/>
            <person name="Hoof J.B."/>
            <person name="Brandl J."/>
            <person name="Salamov A."/>
            <person name="Riley R."/>
            <person name="Gladden J.M."/>
            <person name="Phatale P."/>
            <person name="Nielsen M.T."/>
            <person name="Lyhne E.K."/>
            <person name="Kogle M.E."/>
            <person name="Strasser K."/>
            <person name="McDonnell E."/>
            <person name="Barry K."/>
            <person name="Clum A."/>
            <person name="Chen C."/>
            <person name="Nolan M."/>
            <person name="Sandor L."/>
            <person name="Kuo A."/>
            <person name="Lipzen A."/>
            <person name="Hainaut M."/>
            <person name="Drula E."/>
            <person name="Tsang A."/>
            <person name="Magnuson J.K."/>
            <person name="Henrissat B."/>
            <person name="Wiebenga A."/>
            <person name="Simmons B.A."/>
            <person name="Makela M.R."/>
            <person name="De vries R.P."/>
            <person name="Grigoriev I.V."/>
            <person name="Mortensen U.H."/>
            <person name="Baker S.E."/>
            <person name="Andersen M.R."/>
        </authorList>
    </citation>
    <scope>NUCLEOTIDE SEQUENCE [LARGE SCALE GENOMIC DNA]</scope>
    <source>
        <strain evidence="1 2">ATCC 13496</strain>
    </source>
</reference>
<gene>
    <name evidence="1" type="ORF">M747DRAFT_131668</name>
</gene>
<protein>
    <submittedName>
        <fullName evidence="1">Uncharacterized protein</fullName>
    </submittedName>
</protein>
<proteinExistence type="predicted"/>
<sequence length="190" mass="20837">MVLTLPETVAIHGSPLLRRTVLVHCPTACVQTLNNRSRSVANFGLKATNYDTNLLLCSSQQPVVAPPWTPPVSLQRLVHLLLPTLLRETTAHRILSQPLSAHRHWLSVGCVASPYLLPDGHLQLLPSWVVAWISIQYLGYRVLGPMLITIFNSTLMVRLLPVEPRSGIGSHGRLATVFSNTSSKATTQAT</sequence>
<evidence type="ECO:0000313" key="2">
    <source>
        <dbReference type="Proteomes" id="UP000253845"/>
    </source>
</evidence>
<dbReference type="VEuPathDB" id="FungiDB:M747DRAFT_131668"/>
<accession>A0A370CD73</accession>
<name>A0A370CD73_ASPNG</name>
<organism evidence="1 2">
    <name type="scientific">Aspergillus niger ATCC 13496</name>
    <dbReference type="NCBI Taxonomy" id="1353008"/>
    <lineage>
        <taxon>Eukaryota</taxon>
        <taxon>Fungi</taxon>
        <taxon>Dikarya</taxon>
        <taxon>Ascomycota</taxon>
        <taxon>Pezizomycotina</taxon>
        <taxon>Eurotiomycetes</taxon>
        <taxon>Eurotiomycetidae</taxon>
        <taxon>Eurotiales</taxon>
        <taxon>Aspergillaceae</taxon>
        <taxon>Aspergillus</taxon>
        <taxon>Aspergillus subgen. Circumdati</taxon>
    </lineage>
</organism>